<dbReference type="AlphaFoldDB" id="A0A4R5DLD3"/>
<proteinExistence type="inferred from homology"/>
<comment type="caution">
    <text evidence="3">The sequence shown here is derived from an EMBL/GenBank/DDBJ whole genome shotgun (WGS) entry which is preliminary data.</text>
</comment>
<accession>A0A4R5DLD3</accession>
<evidence type="ECO:0000313" key="4">
    <source>
        <dbReference type="Proteomes" id="UP000294850"/>
    </source>
</evidence>
<comment type="similarity">
    <text evidence="1">Belongs to the ribosome association toxin RatA family.</text>
</comment>
<evidence type="ECO:0000313" key="3">
    <source>
        <dbReference type="EMBL" id="TDE12791.1"/>
    </source>
</evidence>
<organism evidence="3 4">
    <name type="scientific">Dyadobacter psychrotolerans</name>
    <dbReference type="NCBI Taxonomy" id="2541721"/>
    <lineage>
        <taxon>Bacteria</taxon>
        <taxon>Pseudomonadati</taxon>
        <taxon>Bacteroidota</taxon>
        <taxon>Cytophagia</taxon>
        <taxon>Cytophagales</taxon>
        <taxon>Spirosomataceae</taxon>
        <taxon>Dyadobacter</taxon>
    </lineage>
</organism>
<dbReference type="InterPro" id="IPR023393">
    <property type="entry name" value="START-like_dom_sf"/>
</dbReference>
<dbReference type="RefSeq" id="WP_131960212.1">
    <property type="nucleotide sequence ID" value="NZ_SMFL01000008.1"/>
</dbReference>
<reference evidence="3 4" key="1">
    <citation type="submission" date="2019-03" db="EMBL/GenBank/DDBJ databases">
        <title>Dyadobacter AR-3-6 sp. nov., isolated from arctic soil.</title>
        <authorList>
            <person name="Chaudhary D.K."/>
        </authorList>
    </citation>
    <scope>NUCLEOTIDE SEQUENCE [LARGE SCALE GENOMIC DNA]</scope>
    <source>
        <strain evidence="3 4">AR-3-6</strain>
    </source>
</reference>
<dbReference type="Proteomes" id="UP000294850">
    <property type="component" value="Unassembled WGS sequence"/>
</dbReference>
<evidence type="ECO:0000259" key="2">
    <source>
        <dbReference type="Pfam" id="PF03364"/>
    </source>
</evidence>
<dbReference type="SUPFAM" id="SSF55961">
    <property type="entry name" value="Bet v1-like"/>
    <property type="match status" value="1"/>
</dbReference>
<dbReference type="CDD" id="cd07820">
    <property type="entry name" value="SRPBCC_3"/>
    <property type="match status" value="1"/>
</dbReference>
<keyword evidence="4" id="KW-1185">Reference proteome</keyword>
<name>A0A4R5DLD3_9BACT</name>
<sequence length="157" mass="18198">MGNFILYTEINASVDLCFDLSRSIDLHLTSMEKTDEKAVSGVTEGLIGLNEQVTWQARHFFIPMKLTSKITEFYYPHTFTDEMVEGPFQKMKHKHSFEERSGHTLMTDEFEFSSPFGLLGKLVDFIVLNSYMTALLRKRNEVIKLHAEKDYHKLPEA</sequence>
<dbReference type="EMBL" id="SMFL01000008">
    <property type="protein sequence ID" value="TDE12791.1"/>
    <property type="molecule type" value="Genomic_DNA"/>
</dbReference>
<dbReference type="Gene3D" id="3.30.530.20">
    <property type="match status" value="1"/>
</dbReference>
<feature type="domain" description="Coenzyme Q-binding protein COQ10 START" evidence="2">
    <location>
        <begin position="50"/>
        <end position="125"/>
    </location>
</feature>
<protein>
    <submittedName>
        <fullName evidence="3">Cell division protein</fullName>
    </submittedName>
</protein>
<gene>
    <name evidence="3" type="ORF">E0F88_20810</name>
</gene>
<evidence type="ECO:0000256" key="1">
    <source>
        <dbReference type="ARBA" id="ARBA00008918"/>
    </source>
</evidence>
<keyword evidence="3" id="KW-0131">Cell cycle</keyword>
<keyword evidence="3" id="KW-0132">Cell division</keyword>
<dbReference type="GO" id="GO:0051301">
    <property type="term" value="P:cell division"/>
    <property type="evidence" value="ECO:0007669"/>
    <property type="project" value="UniProtKB-KW"/>
</dbReference>
<dbReference type="OrthoDB" id="9801773at2"/>
<dbReference type="InterPro" id="IPR005031">
    <property type="entry name" value="COQ10_START"/>
</dbReference>
<dbReference type="Pfam" id="PF03364">
    <property type="entry name" value="Polyketide_cyc"/>
    <property type="match status" value="1"/>
</dbReference>